<dbReference type="GO" id="GO:0016747">
    <property type="term" value="F:acyltransferase activity, transferring groups other than amino-acyl groups"/>
    <property type="evidence" value="ECO:0007669"/>
    <property type="project" value="InterPro"/>
</dbReference>
<dbReference type="EMBL" id="JMCC02000065">
    <property type="protein sequence ID" value="KIG14828.1"/>
    <property type="molecule type" value="Genomic_DNA"/>
</dbReference>
<protein>
    <recommendedName>
        <fullName evidence="1">N-acetyltransferase domain-containing protein</fullName>
    </recommendedName>
</protein>
<comment type="caution">
    <text evidence="2">The sequence shown here is derived from an EMBL/GenBank/DDBJ whole genome shotgun (WGS) entry which is preliminary data.</text>
</comment>
<dbReference type="Proteomes" id="UP000031599">
    <property type="component" value="Unassembled WGS sequence"/>
</dbReference>
<dbReference type="Gene3D" id="3.40.630.30">
    <property type="match status" value="1"/>
</dbReference>
<sequence>MTTEIREASERDLPGLAELLGAREGLSSPYLGTRRALLDLDPARGRVWVGIAAERVVALSCVELRRLQVGATTCNAGYWTALYVHPDHPDPQLDVRLGQAMLGGLEQLGITRVYLSVRGATPRAASLLETHARIGSRELARYVVRMKPLRPLSLVSKQLRLPELAQRVAAPLDRVAGLPLRLPGWRPDPPPGSSVVTLSLVEDGEAVAQLLMRARAGKVTRAWDLESLCARYHSAKADARYTLLGLCQAGVIIGVAVFRVRTRTSGVRVGVVLELAARDDDSATLALLLRSIERRARARSADAVLLLDSLGDQTSKLARAAGYLDIGERVTVLTATGAEIANSDLIHQAQAWRFPLGDHDSF</sequence>
<proteinExistence type="predicted"/>
<dbReference type="InterPro" id="IPR000182">
    <property type="entry name" value="GNAT_dom"/>
</dbReference>
<dbReference type="InterPro" id="IPR016181">
    <property type="entry name" value="Acyl_CoA_acyltransferase"/>
</dbReference>
<organism evidence="2 3">
    <name type="scientific">Enhygromyxa salina</name>
    <dbReference type="NCBI Taxonomy" id="215803"/>
    <lineage>
        <taxon>Bacteria</taxon>
        <taxon>Pseudomonadati</taxon>
        <taxon>Myxococcota</taxon>
        <taxon>Polyangia</taxon>
        <taxon>Nannocystales</taxon>
        <taxon>Nannocystaceae</taxon>
        <taxon>Enhygromyxa</taxon>
    </lineage>
</organism>
<gene>
    <name evidence="2" type="ORF">DB30_06281</name>
</gene>
<dbReference type="PROSITE" id="PS51186">
    <property type="entry name" value="GNAT"/>
    <property type="match status" value="1"/>
</dbReference>
<reference evidence="2 3" key="1">
    <citation type="submission" date="2014-12" db="EMBL/GenBank/DDBJ databases">
        <title>Genome assembly of Enhygromyxa salina DSM 15201.</title>
        <authorList>
            <person name="Sharma G."/>
            <person name="Subramanian S."/>
        </authorList>
    </citation>
    <scope>NUCLEOTIDE SEQUENCE [LARGE SCALE GENOMIC DNA]</scope>
    <source>
        <strain evidence="2 3">DSM 15201</strain>
    </source>
</reference>
<name>A0A0C1ZUU3_9BACT</name>
<accession>A0A0C1ZUU3</accession>
<feature type="domain" description="N-acetyltransferase" evidence="1">
    <location>
        <begin position="3"/>
        <end position="151"/>
    </location>
</feature>
<evidence type="ECO:0000313" key="3">
    <source>
        <dbReference type="Proteomes" id="UP000031599"/>
    </source>
</evidence>
<dbReference type="AlphaFoldDB" id="A0A0C1ZUU3"/>
<evidence type="ECO:0000313" key="2">
    <source>
        <dbReference type="EMBL" id="KIG14828.1"/>
    </source>
</evidence>
<evidence type="ECO:0000259" key="1">
    <source>
        <dbReference type="PROSITE" id="PS51186"/>
    </source>
</evidence>
<dbReference type="RefSeq" id="WP_146660311.1">
    <property type="nucleotide sequence ID" value="NZ_JMCC02000065.1"/>
</dbReference>
<dbReference type="SUPFAM" id="SSF55729">
    <property type="entry name" value="Acyl-CoA N-acyltransferases (Nat)"/>
    <property type="match status" value="1"/>
</dbReference>